<evidence type="ECO:0000313" key="2">
    <source>
        <dbReference type="Proteomes" id="UP000541444"/>
    </source>
</evidence>
<proteinExistence type="predicted"/>
<gene>
    <name evidence="1" type="ORF">GIB67_022770</name>
</gene>
<dbReference type="EMBL" id="JACGCM010002228">
    <property type="protein sequence ID" value="KAF6142891.1"/>
    <property type="molecule type" value="Genomic_DNA"/>
</dbReference>
<evidence type="ECO:0000313" key="1">
    <source>
        <dbReference type="EMBL" id="KAF6142891.1"/>
    </source>
</evidence>
<dbReference type="AlphaFoldDB" id="A0A7J7LJP8"/>
<accession>A0A7J7LJP8</accession>
<protein>
    <submittedName>
        <fullName evidence="1">Uncharacterized protein</fullName>
    </submittedName>
</protein>
<sequence>AKVVKTNIIFFNQEEVVGEAYQSVYIHASADQTTAISVEEQTLEVKKTEDEASQASADQTTLVSVEEHTIGVTQIEVVISHQEGDVCEVSQ</sequence>
<keyword evidence="2" id="KW-1185">Reference proteome</keyword>
<name>A0A7J7LJP8_9MAGN</name>
<reference evidence="1 2" key="1">
    <citation type="journal article" date="2020" name="IScience">
        <title>Genome Sequencing of the Endangered Kingdonia uniflora (Circaeasteraceae, Ranunculales) Reveals Potential Mechanisms of Evolutionary Specialization.</title>
        <authorList>
            <person name="Sun Y."/>
            <person name="Deng T."/>
            <person name="Zhang A."/>
            <person name="Moore M.J."/>
            <person name="Landis J.B."/>
            <person name="Lin N."/>
            <person name="Zhang H."/>
            <person name="Zhang X."/>
            <person name="Huang J."/>
            <person name="Zhang X."/>
            <person name="Sun H."/>
            <person name="Wang H."/>
        </authorList>
    </citation>
    <scope>NUCLEOTIDE SEQUENCE [LARGE SCALE GENOMIC DNA]</scope>
    <source>
        <strain evidence="1">TB1705</strain>
        <tissue evidence="1">Leaf</tissue>
    </source>
</reference>
<dbReference type="Proteomes" id="UP000541444">
    <property type="component" value="Unassembled WGS sequence"/>
</dbReference>
<feature type="non-terminal residue" evidence="1">
    <location>
        <position position="91"/>
    </location>
</feature>
<comment type="caution">
    <text evidence="1">The sequence shown here is derived from an EMBL/GenBank/DDBJ whole genome shotgun (WGS) entry which is preliminary data.</text>
</comment>
<feature type="non-terminal residue" evidence="1">
    <location>
        <position position="1"/>
    </location>
</feature>
<organism evidence="1 2">
    <name type="scientific">Kingdonia uniflora</name>
    <dbReference type="NCBI Taxonomy" id="39325"/>
    <lineage>
        <taxon>Eukaryota</taxon>
        <taxon>Viridiplantae</taxon>
        <taxon>Streptophyta</taxon>
        <taxon>Embryophyta</taxon>
        <taxon>Tracheophyta</taxon>
        <taxon>Spermatophyta</taxon>
        <taxon>Magnoliopsida</taxon>
        <taxon>Ranunculales</taxon>
        <taxon>Circaeasteraceae</taxon>
        <taxon>Kingdonia</taxon>
    </lineage>
</organism>